<sequence>MKNSVKAGRQGQSKGFDRMKKTVLMAAALATMLFGSSVEGWAAKLVARIDVSSQTMTVRYGRAVYRWRVSTARKGYITPRGSYRPQRTARMWYSRKYDMSPMPHSVFYRGGYAIHGTGAVKSLGRPASHGCVRLHPSNAAAFYSMVRQAGFRNTRIVVTN</sequence>
<dbReference type="EMBL" id="FNEE01000019">
    <property type="protein sequence ID" value="SDK73025.1"/>
    <property type="molecule type" value="Genomic_DNA"/>
</dbReference>
<dbReference type="AlphaFoldDB" id="A0A1G9EAI5"/>
<comment type="pathway">
    <text evidence="1 7">Cell wall biogenesis; peptidoglycan biosynthesis.</text>
</comment>
<dbReference type="Gene3D" id="2.40.440.10">
    <property type="entry name" value="L,D-transpeptidase catalytic domain-like"/>
    <property type="match status" value="1"/>
</dbReference>
<dbReference type="GO" id="GO:0016740">
    <property type="term" value="F:transferase activity"/>
    <property type="evidence" value="ECO:0007669"/>
    <property type="project" value="UniProtKB-KW"/>
</dbReference>
<dbReference type="PANTHER" id="PTHR30582:SF2">
    <property type="entry name" value="L,D-TRANSPEPTIDASE YCIB-RELATED"/>
    <property type="match status" value="1"/>
</dbReference>
<dbReference type="Proteomes" id="UP000198894">
    <property type="component" value="Unassembled WGS sequence"/>
</dbReference>
<keyword evidence="4 7" id="KW-0133">Cell shape</keyword>
<dbReference type="GO" id="GO:0005576">
    <property type="term" value="C:extracellular region"/>
    <property type="evidence" value="ECO:0007669"/>
    <property type="project" value="TreeGrafter"/>
</dbReference>
<reference evidence="10" key="1">
    <citation type="submission" date="2016-10" db="EMBL/GenBank/DDBJ databases">
        <authorList>
            <person name="Varghese N."/>
            <person name="Submissions S."/>
        </authorList>
    </citation>
    <scope>NUCLEOTIDE SEQUENCE [LARGE SCALE GENOMIC DNA]</scope>
    <source>
        <strain evidence="10">CGMCC 1.11022</strain>
    </source>
</reference>
<keyword evidence="5 7" id="KW-0573">Peptidoglycan synthesis</keyword>
<evidence type="ECO:0000256" key="4">
    <source>
        <dbReference type="ARBA" id="ARBA00022960"/>
    </source>
</evidence>
<dbReference type="InterPro" id="IPR050979">
    <property type="entry name" value="LD-transpeptidase"/>
</dbReference>
<evidence type="ECO:0000313" key="9">
    <source>
        <dbReference type="EMBL" id="SDK73025.1"/>
    </source>
</evidence>
<keyword evidence="10" id="KW-1185">Reference proteome</keyword>
<evidence type="ECO:0000259" key="8">
    <source>
        <dbReference type="PROSITE" id="PS52029"/>
    </source>
</evidence>
<dbReference type="GO" id="GO:0071972">
    <property type="term" value="F:peptidoglycan L,D-transpeptidase activity"/>
    <property type="evidence" value="ECO:0007669"/>
    <property type="project" value="TreeGrafter"/>
</dbReference>
<evidence type="ECO:0000256" key="5">
    <source>
        <dbReference type="ARBA" id="ARBA00022984"/>
    </source>
</evidence>
<dbReference type="GO" id="GO:0071555">
    <property type="term" value="P:cell wall organization"/>
    <property type="evidence" value="ECO:0007669"/>
    <property type="project" value="UniProtKB-UniRule"/>
</dbReference>
<evidence type="ECO:0000256" key="7">
    <source>
        <dbReference type="PROSITE-ProRule" id="PRU01373"/>
    </source>
</evidence>
<dbReference type="GO" id="GO:0008360">
    <property type="term" value="P:regulation of cell shape"/>
    <property type="evidence" value="ECO:0007669"/>
    <property type="project" value="UniProtKB-UniRule"/>
</dbReference>
<evidence type="ECO:0000256" key="3">
    <source>
        <dbReference type="ARBA" id="ARBA00022679"/>
    </source>
</evidence>
<feature type="active site" description="Nucleophile" evidence="7">
    <location>
        <position position="131"/>
    </location>
</feature>
<evidence type="ECO:0000313" key="10">
    <source>
        <dbReference type="Proteomes" id="UP000198894"/>
    </source>
</evidence>
<evidence type="ECO:0000256" key="2">
    <source>
        <dbReference type="ARBA" id="ARBA00005992"/>
    </source>
</evidence>
<gene>
    <name evidence="9" type="ORF">SAMN05428953_119109</name>
</gene>
<dbReference type="UniPathway" id="UPA00219"/>
<comment type="similarity">
    <text evidence="2">Belongs to the YkuD family.</text>
</comment>
<dbReference type="GO" id="GO:0018104">
    <property type="term" value="P:peptidoglycan-protein cross-linking"/>
    <property type="evidence" value="ECO:0007669"/>
    <property type="project" value="TreeGrafter"/>
</dbReference>
<feature type="domain" description="L,D-TPase catalytic" evidence="8">
    <location>
        <begin position="43"/>
        <end position="159"/>
    </location>
</feature>
<dbReference type="PANTHER" id="PTHR30582">
    <property type="entry name" value="L,D-TRANSPEPTIDASE"/>
    <property type="match status" value="1"/>
</dbReference>
<dbReference type="InterPro" id="IPR038063">
    <property type="entry name" value="Transpep_catalytic_dom"/>
</dbReference>
<accession>A0A1G9EAI5</accession>
<dbReference type="SUPFAM" id="SSF141523">
    <property type="entry name" value="L,D-transpeptidase catalytic domain-like"/>
    <property type="match status" value="1"/>
</dbReference>
<organism evidence="9 10">
    <name type="scientific">Mesorhizobium muleiense</name>
    <dbReference type="NCBI Taxonomy" id="1004279"/>
    <lineage>
        <taxon>Bacteria</taxon>
        <taxon>Pseudomonadati</taxon>
        <taxon>Pseudomonadota</taxon>
        <taxon>Alphaproteobacteria</taxon>
        <taxon>Hyphomicrobiales</taxon>
        <taxon>Phyllobacteriaceae</taxon>
        <taxon>Mesorhizobium</taxon>
    </lineage>
</organism>
<dbReference type="Pfam" id="PF03734">
    <property type="entry name" value="YkuD"/>
    <property type="match status" value="1"/>
</dbReference>
<dbReference type="InterPro" id="IPR005490">
    <property type="entry name" value="LD_TPept_cat_dom"/>
</dbReference>
<name>A0A1G9EAI5_9HYPH</name>
<proteinExistence type="inferred from homology"/>
<protein>
    <submittedName>
        <fullName evidence="9">L,D-transpeptidase catalytic domain</fullName>
    </submittedName>
</protein>
<dbReference type="CDD" id="cd16913">
    <property type="entry name" value="YkuD_like"/>
    <property type="match status" value="1"/>
</dbReference>
<feature type="active site" description="Proton donor/acceptor" evidence="7">
    <location>
        <position position="115"/>
    </location>
</feature>
<evidence type="ECO:0000256" key="1">
    <source>
        <dbReference type="ARBA" id="ARBA00004752"/>
    </source>
</evidence>
<evidence type="ECO:0000256" key="6">
    <source>
        <dbReference type="ARBA" id="ARBA00023316"/>
    </source>
</evidence>
<keyword evidence="6 7" id="KW-0961">Cell wall biogenesis/degradation</keyword>
<keyword evidence="3" id="KW-0808">Transferase</keyword>
<dbReference type="PROSITE" id="PS52029">
    <property type="entry name" value="LD_TPASE"/>
    <property type="match status" value="1"/>
</dbReference>